<protein>
    <recommendedName>
        <fullName evidence="4">Flagellar protein FliO/FliZ</fullName>
    </recommendedName>
</protein>
<evidence type="ECO:0000313" key="3">
    <source>
        <dbReference type="Proteomes" id="UP000637769"/>
    </source>
</evidence>
<evidence type="ECO:0000256" key="1">
    <source>
        <dbReference type="SAM" id="Phobius"/>
    </source>
</evidence>
<feature type="transmembrane region" description="Helical" evidence="1">
    <location>
        <begin position="6"/>
        <end position="30"/>
    </location>
</feature>
<comment type="caution">
    <text evidence="2">The sequence shown here is derived from an EMBL/GenBank/DDBJ whole genome shotgun (WGS) entry which is preliminary data.</text>
</comment>
<reference evidence="3" key="1">
    <citation type="journal article" date="2019" name="Int. J. Syst. Evol. Microbiol.">
        <title>The Global Catalogue of Microorganisms (GCM) 10K type strain sequencing project: providing services to taxonomists for standard genome sequencing and annotation.</title>
        <authorList>
            <consortium name="The Broad Institute Genomics Platform"/>
            <consortium name="The Broad Institute Genome Sequencing Center for Infectious Disease"/>
            <person name="Wu L."/>
            <person name="Ma J."/>
        </authorList>
    </citation>
    <scope>NUCLEOTIDE SEQUENCE [LARGE SCALE GENOMIC DNA]</scope>
    <source>
        <strain evidence="3">CCM 7132</strain>
    </source>
</reference>
<sequence>MTLHSWIDYAASFITVIALIFLLRFAIVYLQPRLGRRHQSAQLGLIESLSLDSKRRLSLFRCQDRTGLILTGGETDLFLGWVAPETDTTQPETSFPVTATLPETR</sequence>
<evidence type="ECO:0000313" key="2">
    <source>
        <dbReference type="EMBL" id="GGC18892.1"/>
    </source>
</evidence>
<keyword evidence="1" id="KW-0812">Transmembrane</keyword>
<gene>
    <name evidence="2" type="ORF">GCM10007207_00140</name>
</gene>
<organism evidence="2 3">
    <name type="scientific">Asaia siamensis</name>
    <dbReference type="NCBI Taxonomy" id="110479"/>
    <lineage>
        <taxon>Bacteria</taxon>
        <taxon>Pseudomonadati</taxon>
        <taxon>Pseudomonadota</taxon>
        <taxon>Alphaproteobacteria</taxon>
        <taxon>Acetobacterales</taxon>
        <taxon>Acetobacteraceae</taxon>
        <taxon>Asaia</taxon>
    </lineage>
</organism>
<keyword evidence="1" id="KW-0472">Membrane</keyword>
<evidence type="ECO:0008006" key="4">
    <source>
        <dbReference type="Google" id="ProtNLM"/>
    </source>
</evidence>
<keyword evidence="3" id="KW-1185">Reference proteome</keyword>
<dbReference type="Proteomes" id="UP000637769">
    <property type="component" value="Unassembled WGS sequence"/>
</dbReference>
<dbReference type="RefSeq" id="WP_188424400.1">
    <property type="nucleotide sequence ID" value="NZ_BMCH01000001.1"/>
</dbReference>
<proteinExistence type="predicted"/>
<dbReference type="EMBL" id="BMCH01000001">
    <property type="protein sequence ID" value="GGC18892.1"/>
    <property type="molecule type" value="Genomic_DNA"/>
</dbReference>
<accession>A0ABQ1L6S4</accession>
<name>A0ABQ1L6S4_9PROT</name>
<keyword evidence="1" id="KW-1133">Transmembrane helix</keyword>